<evidence type="ECO:0000259" key="4">
    <source>
        <dbReference type="PROSITE" id="PS50949"/>
    </source>
</evidence>
<dbReference type="InterPro" id="IPR000524">
    <property type="entry name" value="Tscrpt_reg_HTH_GntR"/>
</dbReference>
<dbReference type="Pfam" id="PF07702">
    <property type="entry name" value="UTRA"/>
    <property type="match status" value="1"/>
</dbReference>
<dbReference type="Pfam" id="PF00392">
    <property type="entry name" value="GntR"/>
    <property type="match status" value="1"/>
</dbReference>
<evidence type="ECO:0000256" key="3">
    <source>
        <dbReference type="ARBA" id="ARBA00023163"/>
    </source>
</evidence>
<evidence type="ECO:0000256" key="1">
    <source>
        <dbReference type="ARBA" id="ARBA00023015"/>
    </source>
</evidence>
<dbReference type="GO" id="GO:0003700">
    <property type="term" value="F:DNA-binding transcription factor activity"/>
    <property type="evidence" value="ECO:0007669"/>
    <property type="project" value="InterPro"/>
</dbReference>
<dbReference type="InterPro" id="IPR036390">
    <property type="entry name" value="WH_DNA-bd_sf"/>
</dbReference>
<dbReference type="AlphaFoldDB" id="A0A8J7AJW3"/>
<feature type="domain" description="HTH gntR-type" evidence="4">
    <location>
        <begin position="3"/>
        <end position="71"/>
    </location>
</feature>
<proteinExistence type="predicted"/>
<dbReference type="RefSeq" id="WP_193912354.1">
    <property type="nucleotide sequence ID" value="NZ_JADEXG010000116.1"/>
</dbReference>
<dbReference type="PANTHER" id="PTHR44846">
    <property type="entry name" value="MANNOSYL-D-GLYCERATE TRANSPORT/METABOLISM SYSTEM REPRESSOR MNGR-RELATED"/>
    <property type="match status" value="1"/>
</dbReference>
<gene>
    <name evidence="5" type="ORF">IQ241_24595</name>
</gene>
<name>A0A8J7AJW3_9CYAN</name>
<dbReference type="SMART" id="SM00866">
    <property type="entry name" value="UTRA"/>
    <property type="match status" value="1"/>
</dbReference>
<dbReference type="FunFam" id="1.10.10.10:FF:000079">
    <property type="entry name" value="GntR family transcriptional regulator"/>
    <property type="match status" value="1"/>
</dbReference>
<dbReference type="SUPFAM" id="SSF46785">
    <property type="entry name" value="Winged helix' DNA-binding domain"/>
    <property type="match status" value="1"/>
</dbReference>
<keyword evidence="6" id="KW-1185">Reference proteome</keyword>
<reference evidence="5" key="1">
    <citation type="submission" date="2020-10" db="EMBL/GenBank/DDBJ databases">
        <authorList>
            <person name="Castelo-Branco R."/>
            <person name="Eusebio N."/>
            <person name="Adriana R."/>
            <person name="Vieira A."/>
            <person name="Brugerolle De Fraissinette N."/>
            <person name="Rezende De Castro R."/>
            <person name="Schneider M.P."/>
            <person name="Vasconcelos V."/>
            <person name="Leao P.N."/>
        </authorList>
    </citation>
    <scope>NUCLEOTIDE SEQUENCE</scope>
    <source>
        <strain evidence="5">LEGE 07310</strain>
    </source>
</reference>
<dbReference type="InterPro" id="IPR050679">
    <property type="entry name" value="Bact_HTH_transcr_reg"/>
</dbReference>
<dbReference type="SUPFAM" id="SSF64288">
    <property type="entry name" value="Chorismate lyase-like"/>
    <property type="match status" value="1"/>
</dbReference>
<dbReference type="InterPro" id="IPR011663">
    <property type="entry name" value="UTRA"/>
</dbReference>
<evidence type="ECO:0000313" key="5">
    <source>
        <dbReference type="EMBL" id="MBE9080426.1"/>
    </source>
</evidence>
<accession>A0A8J7AJW3</accession>
<comment type="caution">
    <text evidence="5">The sequence shown here is derived from an EMBL/GenBank/DDBJ whole genome shotgun (WGS) entry which is preliminary data.</text>
</comment>
<organism evidence="5 6">
    <name type="scientific">Vasconcelosia minhoensis LEGE 07310</name>
    <dbReference type="NCBI Taxonomy" id="915328"/>
    <lineage>
        <taxon>Bacteria</taxon>
        <taxon>Bacillati</taxon>
        <taxon>Cyanobacteriota</taxon>
        <taxon>Cyanophyceae</taxon>
        <taxon>Nodosilineales</taxon>
        <taxon>Cymatolegaceae</taxon>
        <taxon>Vasconcelosia</taxon>
        <taxon>Vasconcelosia minhoensis</taxon>
    </lineage>
</organism>
<sequence length="239" mass="26978">MPPPLHQLISEKLRQQILEGEFQPGAQLPSEHQLIEQFQVSRITIRRAISNLNQQGLVISRRGRGVFVKERQKVTYSLSSPIVFFDQDMARQGFSSSIQNLTFELVLASADTCRKLELLPPAEVFLQKKLLLLDQVPAAVDVTYLLPKFGKTYGDQLKSQMTFPTLEQNGIVVEHISATLECTRADYEASQHLNVPLGEPLLVYCYTAYTQGHQPILYGRAVSRGDRLCYSVEIMKNAL</sequence>
<dbReference type="GO" id="GO:0045892">
    <property type="term" value="P:negative regulation of DNA-templated transcription"/>
    <property type="evidence" value="ECO:0007669"/>
    <property type="project" value="TreeGrafter"/>
</dbReference>
<dbReference type="InterPro" id="IPR036388">
    <property type="entry name" value="WH-like_DNA-bd_sf"/>
</dbReference>
<dbReference type="PROSITE" id="PS50949">
    <property type="entry name" value="HTH_GNTR"/>
    <property type="match status" value="1"/>
</dbReference>
<dbReference type="Proteomes" id="UP000636505">
    <property type="component" value="Unassembled WGS sequence"/>
</dbReference>
<keyword evidence="3" id="KW-0804">Transcription</keyword>
<dbReference type="EMBL" id="JADEXG010000116">
    <property type="protein sequence ID" value="MBE9080426.1"/>
    <property type="molecule type" value="Genomic_DNA"/>
</dbReference>
<keyword evidence="1" id="KW-0805">Transcription regulation</keyword>
<dbReference type="GO" id="GO:0003677">
    <property type="term" value="F:DNA binding"/>
    <property type="evidence" value="ECO:0007669"/>
    <property type="project" value="UniProtKB-KW"/>
</dbReference>
<dbReference type="Gene3D" id="3.40.1410.10">
    <property type="entry name" value="Chorismate lyase-like"/>
    <property type="match status" value="1"/>
</dbReference>
<dbReference type="CDD" id="cd07377">
    <property type="entry name" value="WHTH_GntR"/>
    <property type="match status" value="1"/>
</dbReference>
<evidence type="ECO:0000256" key="2">
    <source>
        <dbReference type="ARBA" id="ARBA00023125"/>
    </source>
</evidence>
<dbReference type="PRINTS" id="PR00035">
    <property type="entry name" value="HTHGNTR"/>
</dbReference>
<dbReference type="PANTHER" id="PTHR44846:SF1">
    <property type="entry name" value="MANNOSYL-D-GLYCERATE TRANSPORT_METABOLISM SYSTEM REPRESSOR MNGR-RELATED"/>
    <property type="match status" value="1"/>
</dbReference>
<dbReference type="InterPro" id="IPR028978">
    <property type="entry name" value="Chorismate_lyase_/UTRA_dom_sf"/>
</dbReference>
<keyword evidence="2" id="KW-0238">DNA-binding</keyword>
<dbReference type="SMART" id="SM00345">
    <property type="entry name" value="HTH_GNTR"/>
    <property type="match status" value="1"/>
</dbReference>
<evidence type="ECO:0000313" key="6">
    <source>
        <dbReference type="Proteomes" id="UP000636505"/>
    </source>
</evidence>
<protein>
    <submittedName>
        <fullName evidence="5">GntR family transcriptional regulator</fullName>
    </submittedName>
</protein>
<dbReference type="Gene3D" id="1.10.10.10">
    <property type="entry name" value="Winged helix-like DNA-binding domain superfamily/Winged helix DNA-binding domain"/>
    <property type="match status" value="1"/>
</dbReference>